<dbReference type="GO" id="GO:0032259">
    <property type="term" value="P:methylation"/>
    <property type="evidence" value="ECO:0007669"/>
    <property type="project" value="UniProtKB-KW"/>
</dbReference>
<dbReference type="InterPro" id="IPR029063">
    <property type="entry name" value="SAM-dependent_MTases_sf"/>
</dbReference>
<dbReference type="AlphaFoldDB" id="A0A2R4WZB0"/>
<dbReference type="CDD" id="cd02440">
    <property type="entry name" value="AdoMet_MTases"/>
    <property type="match status" value="1"/>
</dbReference>
<dbReference type="KEGG" id="harc:HARCEL1_03625"/>
<dbReference type="InterPro" id="IPR050447">
    <property type="entry name" value="Erg6_SMT_methyltransf"/>
</dbReference>
<evidence type="ECO:0000313" key="4">
    <source>
        <dbReference type="Proteomes" id="UP000244727"/>
    </source>
</evidence>
<dbReference type="Proteomes" id="UP000244727">
    <property type="component" value="Chromosome"/>
</dbReference>
<dbReference type="SUPFAM" id="SSF53335">
    <property type="entry name" value="S-adenosyl-L-methionine-dependent methyltransferases"/>
    <property type="match status" value="1"/>
</dbReference>
<dbReference type="PANTHER" id="PTHR44068">
    <property type="entry name" value="ZGC:194242"/>
    <property type="match status" value="1"/>
</dbReference>
<sequence>MSIGDAFDDWAADGRDKGMEERHWHTAKHALARMPIESGDRVLDLGCGSGYAGRAIRAATDADRVYGLDRSPGMLTNARSYTDDDRVGFVRGDFTALPFADDTLDHAFSMEAIYYASDVPSALAELRRVLRPGGTAHVAVDFYANNPHTEAWQEYVDVPMTWWTREEYRAAFRDAGFRVAVQDAIPDREVEIPAGDRFPTDEFETRDAMVEHYREYGTLLTVGVVP</sequence>
<dbReference type="EMBL" id="CP028858">
    <property type="protein sequence ID" value="AWB26868.1"/>
    <property type="molecule type" value="Genomic_DNA"/>
</dbReference>
<evidence type="ECO:0000259" key="2">
    <source>
        <dbReference type="Pfam" id="PF08241"/>
    </source>
</evidence>
<feature type="domain" description="Methyltransferase type 11" evidence="2">
    <location>
        <begin position="43"/>
        <end position="136"/>
    </location>
</feature>
<protein>
    <submittedName>
        <fullName evidence="3">SAM-dependent methyltransferase</fullName>
    </submittedName>
</protein>
<dbReference type="PANTHER" id="PTHR44068:SF1">
    <property type="entry name" value="HYPOTHETICAL LOC100005854"/>
    <property type="match status" value="1"/>
</dbReference>
<dbReference type="Pfam" id="PF08241">
    <property type="entry name" value="Methyltransf_11"/>
    <property type="match status" value="1"/>
</dbReference>
<gene>
    <name evidence="3" type="ORF">HARCEL1_03625</name>
</gene>
<dbReference type="GeneID" id="36511566"/>
<keyword evidence="1 3" id="KW-0808">Transferase</keyword>
<organism evidence="3 4">
    <name type="scientific">Halococcoides cellulosivorans</name>
    <dbReference type="NCBI Taxonomy" id="1679096"/>
    <lineage>
        <taxon>Archaea</taxon>
        <taxon>Methanobacteriati</taxon>
        <taxon>Methanobacteriota</taxon>
        <taxon>Stenosarchaea group</taxon>
        <taxon>Halobacteria</taxon>
        <taxon>Halobacteriales</taxon>
        <taxon>Haloarculaceae</taxon>
        <taxon>Halococcoides</taxon>
    </lineage>
</organism>
<keyword evidence="3" id="KW-0489">Methyltransferase</keyword>
<dbReference type="GO" id="GO:0003838">
    <property type="term" value="F:sterol 24-C-methyltransferase activity"/>
    <property type="evidence" value="ECO:0007669"/>
    <property type="project" value="TreeGrafter"/>
</dbReference>
<name>A0A2R4WZB0_9EURY</name>
<dbReference type="GO" id="GO:0016126">
    <property type="term" value="P:sterol biosynthetic process"/>
    <property type="evidence" value="ECO:0007669"/>
    <property type="project" value="TreeGrafter"/>
</dbReference>
<evidence type="ECO:0000256" key="1">
    <source>
        <dbReference type="ARBA" id="ARBA00022679"/>
    </source>
</evidence>
<dbReference type="RefSeq" id="WP_108381237.1">
    <property type="nucleotide sequence ID" value="NZ_CP028858.1"/>
</dbReference>
<accession>A0A2R4WZB0</accession>
<reference evidence="3 4" key="1">
    <citation type="submission" date="2018-04" db="EMBL/GenBank/DDBJ databases">
        <title>Halococcoides cellulosivorans gen. nov., sp. nov., an extremely halophilic cellulose-utilizing haloarchaeon from hypersaline lakes.</title>
        <authorList>
            <person name="Sorokin D.Y."/>
            <person name="Toshchakov S.V."/>
            <person name="Samarov N.I."/>
            <person name="Korzhenkov A."/>
            <person name="Kublanov I.V."/>
        </authorList>
    </citation>
    <scope>NUCLEOTIDE SEQUENCE [LARGE SCALE GENOMIC DNA]</scope>
    <source>
        <strain evidence="3 4">HArcel1</strain>
    </source>
</reference>
<dbReference type="Gene3D" id="3.40.50.150">
    <property type="entry name" value="Vaccinia Virus protein VP39"/>
    <property type="match status" value="1"/>
</dbReference>
<dbReference type="InterPro" id="IPR013216">
    <property type="entry name" value="Methyltransf_11"/>
</dbReference>
<evidence type="ECO:0000313" key="3">
    <source>
        <dbReference type="EMBL" id="AWB26868.1"/>
    </source>
</evidence>
<keyword evidence="4" id="KW-1185">Reference proteome</keyword>
<proteinExistence type="predicted"/>